<evidence type="ECO:0000313" key="2">
    <source>
        <dbReference type="EMBL" id="KAJ4446516.1"/>
    </source>
</evidence>
<dbReference type="EMBL" id="JAJSOF020000009">
    <property type="protein sequence ID" value="KAJ4446516.1"/>
    <property type="molecule type" value="Genomic_DNA"/>
</dbReference>
<accession>A0ABQ8TIS4</accession>
<feature type="region of interest" description="Disordered" evidence="1">
    <location>
        <begin position="1"/>
        <end position="22"/>
    </location>
</feature>
<organism evidence="2 3">
    <name type="scientific">Periplaneta americana</name>
    <name type="common">American cockroach</name>
    <name type="synonym">Blatta americana</name>
    <dbReference type="NCBI Taxonomy" id="6978"/>
    <lineage>
        <taxon>Eukaryota</taxon>
        <taxon>Metazoa</taxon>
        <taxon>Ecdysozoa</taxon>
        <taxon>Arthropoda</taxon>
        <taxon>Hexapoda</taxon>
        <taxon>Insecta</taxon>
        <taxon>Pterygota</taxon>
        <taxon>Neoptera</taxon>
        <taxon>Polyneoptera</taxon>
        <taxon>Dictyoptera</taxon>
        <taxon>Blattodea</taxon>
        <taxon>Blattoidea</taxon>
        <taxon>Blattidae</taxon>
        <taxon>Blattinae</taxon>
        <taxon>Periplaneta</taxon>
    </lineage>
</organism>
<reference evidence="2 3" key="1">
    <citation type="journal article" date="2022" name="Allergy">
        <title>Genome assembly and annotation of Periplaneta americana reveal a comprehensive cockroach allergen profile.</title>
        <authorList>
            <person name="Wang L."/>
            <person name="Xiong Q."/>
            <person name="Saelim N."/>
            <person name="Wang L."/>
            <person name="Nong W."/>
            <person name="Wan A.T."/>
            <person name="Shi M."/>
            <person name="Liu X."/>
            <person name="Cao Q."/>
            <person name="Hui J.H.L."/>
            <person name="Sookrung N."/>
            <person name="Leung T.F."/>
            <person name="Tungtrongchitr A."/>
            <person name="Tsui S.K.W."/>
        </authorList>
    </citation>
    <scope>NUCLEOTIDE SEQUENCE [LARGE SCALE GENOMIC DNA]</scope>
    <source>
        <strain evidence="2">PWHHKU_190912</strain>
    </source>
</reference>
<dbReference type="Proteomes" id="UP001148838">
    <property type="component" value="Unassembled WGS sequence"/>
</dbReference>
<protein>
    <submittedName>
        <fullName evidence="2">Uncharacterized protein</fullName>
    </submittedName>
</protein>
<proteinExistence type="predicted"/>
<keyword evidence="3" id="KW-1185">Reference proteome</keyword>
<evidence type="ECO:0000313" key="3">
    <source>
        <dbReference type="Proteomes" id="UP001148838"/>
    </source>
</evidence>
<comment type="caution">
    <text evidence="2">The sequence shown here is derived from an EMBL/GenBank/DDBJ whole genome shotgun (WGS) entry which is preliminary data.</text>
</comment>
<name>A0ABQ8TIS4_PERAM</name>
<evidence type="ECO:0000256" key="1">
    <source>
        <dbReference type="SAM" id="MobiDB-lite"/>
    </source>
</evidence>
<sequence length="313" mass="34285">MAGLCEGGNEPPGSLKASRGPHLWSNGQRVWPRNQVAGFDSRSGQVTWLRFSPGFSLNPIRANAGHSQIGTRTETVTKTKAAAENGLLSYENPNYHLDPARLDDALNSNTEQLYDDLYHELDAVCNLAATRATSKQAAEQQGSAGSGTPGRRGYAALDIGSMGVDVTTGPVTNLDTTNTDNHNNRHSVNLSTEIGFTDHQEVQGLATQGSVRRIDIIAIKNNSAYILDPTIRFETHADQPYEVDSEKKRIYEPTIPFYKDKYSLSRIDVIGLMVGARVGSIMNPLVDLVGIAMMSMRLIDPFVDKPWTSYSTW</sequence>
<gene>
    <name evidence="2" type="ORF">ANN_13212</name>
</gene>